<evidence type="ECO:0000313" key="1">
    <source>
        <dbReference type="EMBL" id="MVA77414.1"/>
    </source>
</evidence>
<accession>A0A6A9UZH3</accession>
<sequence length="398" mass="44950">MGAGQARRAALAAQGLTGRPDRAPGTRDLQRLVDRLALLQIDSVNVVARAHRLPAFSRLGPYDDELLTRASSRRPRRLFEYWAHEASLVDVRLQPALRPRMAAAAEEAWGRVRRVEAEHPQLLDRVRAEVAERGPLTARQIQHEEERSREHWGWNWSSVKVCLEWLFWSGEITAARRNDQFERVYDLPSRVLPPTVLAAPTPTPEEAVRELVRRSAAALGVADERALADYFRLKRAVVRPAVADLVETGELVPVAVRGLERPHWLWHAARVPRRVEGRALLSPFDSMVFERGRLLDLFGFHYRIEIYVPEHLRRYGYYVYPFLLGEELVARVDLKADRAEGVLRVQSAWLEESAAGRRAEVVAELTAELRLLAGWLGLSGVGVRPRGDLAADLARAAG</sequence>
<comment type="caution">
    <text evidence="1">The sequence shown here is derived from an EMBL/GenBank/DDBJ whole genome shotgun (WGS) entry which is preliminary data.</text>
</comment>
<organism evidence="1 2">
    <name type="scientific">Auraticoccus cholistanensis</name>
    <dbReference type="NCBI Taxonomy" id="2656650"/>
    <lineage>
        <taxon>Bacteria</taxon>
        <taxon>Bacillati</taxon>
        <taxon>Actinomycetota</taxon>
        <taxon>Actinomycetes</taxon>
        <taxon>Propionibacteriales</taxon>
        <taxon>Propionibacteriaceae</taxon>
        <taxon>Auraticoccus</taxon>
    </lineage>
</organism>
<dbReference type="Proteomes" id="UP000435304">
    <property type="component" value="Unassembled WGS sequence"/>
</dbReference>
<reference evidence="1 2" key="1">
    <citation type="submission" date="2019-12" db="EMBL/GenBank/DDBJ databases">
        <title>Auraticoccus cholistani sp. nov., an actinomycete isolated from soil of Cholistan desert.</title>
        <authorList>
            <person name="Cheema M.T."/>
        </authorList>
    </citation>
    <scope>NUCLEOTIDE SEQUENCE [LARGE SCALE GENOMIC DNA]</scope>
    <source>
        <strain evidence="1 2">F435</strain>
    </source>
</reference>
<dbReference type="Pfam" id="PF06224">
    <property type="entry name" value="AlkZ-like"/>
    <property type="match status" value="1"/>
</dbReference>
<dbReference type="InterPro" id="IPR009351">
    <property type="entry name" value="AlkZ-like"/>
</dbReference>
<name>A0A6A9UZH3_9ACTN</name>
<dbReference type="EMBL" id="WPCU01000010">
    <property type="protein sequence ID" value="MVA77414.1"/>
    <property type="molecule type" value="Genomic_DNA"/>
</dbReference>
<dbReference type="PANTHER" id="PTHR30528">
    <property type="entry name" value="CYTOPLASMIC PROTEIN"/>
    <property type="match status" value="1"/>
</dbReference>
<dbReference type="PANTHER" id="PTHR30528:SF0">
    <property type="entry name" value="CYTOPLASMIC PROTEIN"/>
    <property type="match status" value="1"/>
</dbReference>
<evidence type="ECO:0000313" key="2">
    <source>
        <dbReference type="Proteomes" id="UP000435304"/>
    </source>
</evidence>
<dbReference type="AlphaFoldDB" id="A0A6A9UZH3"/>
<protein>
    <submittedName>
        <fullName evidence="1">Winged helix-turn-helix domain-containing protein</fullName>
    </submittedName>
</protein>
<gene>
    <name evidence="1" type="ORF">GC722_15495</name>
</gene>
<proteinExistence type="predicted"/>
<keyword evidence="2" id="KW-1185">Reference proteome</keyword>